<dbReference type="EMBL" id="CAJFCW020000006">
    <property type="protein sequence ID" value="CAG9123673.1"/>
    <property type="molecule type" value="Genomic_DNA"/>
</dbReference>
<reference evidence="2" key="1">
    <citation type="submission" date="2020-09" db="EMBL/GenBank/DDBJ databases">
        <authorList>
            <person name="Kikuchi T."/>
        </authorList>
    </citation>
    <scope>NUCLEOTIDE SEQUENCE</scope>
    <source>
        <strain evidence="2">SH1</strain>
    </source>
</reference>
<proteinExistence type="predicted"/>
<dbReference type="OrthoDB" id="10389199at2759"/>
<feature type="region of interest" description="Disordered" evidence="1">
    <location>
        <begin position="104"/>
        <end position="134"/>
    </location>
</feature>
<comment type="caution">
    <text evidence="2">The sequence shown here is derived from an EMBL/GenBank/DDBJ whole genome shotgun (WGS) entry which is preliminary data.</text>
</comment>
<dbReference type="Proteomes" id="UP000783686">
    <property type="component" value="Unassembled WGS sequence"/>
</dbReference>
<name>A0A811LJM4_9BILA</name>
<sequence>MVEKDQRLSERVLDFQPVTVDLPNSFVAVFEAVDYKPAKKLWELNVKLMEPASKKELGSKKVKWPHFDPPQQFSYDYEGKNLVWENDQDVAVLPVSTANGFNAKASSSTVESQETPKKNGRARRKSASQSKEQNGVSHIVAEFISTLKDNLDFNPLLEERLPRDQQVRAVKALSYYWQIDGAEDVLKGLVQKRFFDMWAINDFLTEKLTSGSAAINEPVVKVLLEQPSVLLLEDTFIQLAKAAANDEFCRKIIVKKSVPKMNPTKLIEALDVDDAIELLERLLVEYVYSGEATEDDIDRNLDTILFIITGLTDKLLWIKDEEQLTKLRDIQFSLKQTFKLCRLLTNVFETNSIIRNLPSNAACPNSDYKIVQYKVAKVTEVEFEEEQEEME</sequence>
<dbReference type="EMBL" id="CAJFDH010000006">
    <property type="protein sequence ID" value="CAD5227810.1"/>
    <property type="molecule type" value="Genomic_DNA"/>
</dbReference>
<dbReference type="AlphaFoldDB" id="A0A811LJM4"/>
<dbReference type="Proteomes" id="UP000614601">
    <property type="component" value="Unassembled WGS sequence"/>
</dbReference>
<feature type="compositionally biased region" description="Polar residues" evidence="1">
    <location>
        <begin position="104"/>
        <end position="113"/>
    </location>
</feature>
<accession>A0A811LJM4</accession>
<evidence type="ECO:0000256" key="1">
    <source>
        <dbReference type="SAM" id="MobiDB-lite"/>
    </source>
</evidence>
<protein>
    <submittedName>
        <fullName evidence="2">Uncharacterized protein</fullName>
    </submittedName>
</protein>
<evidence type="ECO:0000313" key="3">
    <source>
        <dbReference type="Proteomes" id="UP000614601"/>
    </source>
</evidence>
<keyword evidence="3" id="KW-1185">Reference proteome</keyword>
<evidence type="ECO:0000313" key="2">
    <source>
        <dbReference type="EMBL" id="CAD5227810.1"/>
    </source>
</evidence>
<organism evidence="2 3">
    <name type="scientific">Bursaphelenchus okinawaensis</name>
    <dbReference type="NCBI Taxonomy" id="465554"/>
    <lineage>
        <taxon>Eukaryota</taxon>
        <taxon>Metazoa</taxon>
        <taxon>Ecdysozoa</taxon>
        <taxon>Nematoda</taxon>
        <taxon>Chromadorea</taxon>
        <taxon>Rhabditida</taxon>
        <taxon>Tylenchina</taxon>
        <taxon>Tylenchomorpha</taxon>
        <taxon>Aphelenchoidea</taxon>
        <taxon>Aphelenchoididae</taxon>
        <taxon>Bursaphelenchus</taxon>
    </lineage>
</organism>
<gene>
    <name evidence="2" type="ORF">BOKJ2_LOCUS12359</name>
</gene>